<feature type="region of interest" description="Disordered" evidence="1">
    <location>
        <begin position="1"/>
        <end position="27"/>
    </location>
</feature>
<accession>A0ABR0LZG4</accession>
<dbReference type="InterPro" id="IPR011989">
    <property type="entry name" value="ARM-like"/>
</dbReference>
<reference evidence="2 3" key="1">
    <citation type="submission" date="2023-08" db="EMBL/GenBank/DDBJ databases">
        <title>Black Yeasts Isolated from many extreme environments.</title>
        <authorList>
            <person name="Coleine C."/>
            <person name="Stajich J.E."/>
            <person name="Selbmann L."/>
        </authorList>
    </citation>
    <scope>NUCLEOTIDE SEQUENCE [LARGE SCALE GENOMIC DNA]</scope>
    <source>
        <strain evidence="2 3">CCFEE 536</strain>
    </source>
</reference>
<protein>
    <submittedName>
        <fullName evidence="2">U3 snoRNP protein</fullName>
    </submittedName>
</protein>
<dbReference type="Gene3D" id="1.25.10.10">
    <property type="entry name" value="Leucine-rich Repeat Variant"/>
    <property type="match status" value="1"/>
</dbReference>
<evidence type="ECO:0000313" key="2">
    <source>
        <dbReference type="EMBL" id="KAK5256351.1"/>
    </source>
</evidence>
<sequence length="258" mass="29899">MSRGREGRPVKVIKPQKKSTKSGTASSRKFRFESFSKRISKLTIDPIRRARRNEVNTDGDSEVSSYFKTAFEEWKDLNLSEQYTNFSREVAPLCESLTQVVYYQDRIMDILIGYIAKQDANSLKPLLDLLAHFAHDLQDRFDKHFERAVATICRVAADHADAEVIEWSFNCLAWLFKYLSRLLVPDLRPLYDLMAPMLGKTHQKPFITRFAAEAMSFLMRKAGAVYHRDHKPLDDILAHIMVDHEKEAAEHDVSLYQQ</sequence>
<name>A0ABR0LZG4_9PEZI</name>
<gene>
    <name evidence="2" type="primary">UTP20_1</name>
    <name evidence="2" type="ORF">LTR16_003453</name>
</gene>
<dbReference type="InterPro" id="IPR052575">
    <property type="entry name" value="SSU_processome_comp_20"/>
</dbReference>
<dbReference type="InterPro" id="IPR016024">
    <property type="entry name" value="ARM-type_fold"/>
</dbReference>
<proteinExistence type="predicted"/>
<evidence type="ECO:0000256" key="1">
    <source>
        <dbReference type="SAM" id="MobiDB-lite"/>
    </source>
</evidence>
<evidence type="ECO:0000313" key="3">
    <source>
        <dbReference type="Proteomes" id="UP001357485"/>
    </source>
</evidence>
<dbReference type="Proteomes" id="UP001357485">
    <property type="component" value="Unassembled WGS sequence"/>
</dbReference>
<dbReference type="PANTHER" id="PTHR17695:SF11">
    <property type="entry name" value="SMALL SUBUNIT PROCESSOME COMPONENT 20 HOMOLOG"/>
    <property type="match status" value="1"/>
</dbReference>
<comment type="caution">
    <text evidence="2">The sequence shown here is derived from an EMBL/GenBank/DDBJ whole genome shotgun (WGS) entry which is preliminary data.</text>
</comment>
<dbReference type="PANTHER" id="PTHR17695">
    <property type="entry name" value="SMALL SUBUNIT PROCESSOME COMPONENT 20 HOMOLOG"/>
    <property type="match status" value="1"/>
</dbReference>
<dbReference type="SUPFAM" id="SSF48371">
    <property type="entry name" value="ARM repeat"/>
    <property type="match status" value="1"/>
</dbReference>
<dbReference type="EMBL" id="JAVRRA010008570">
    <property type="protein sequence ID" value="KAK5256351.1"/>
    <property type="molecule type" value="Genomic_DNA"/>
</dbReference>
<keyword evidence="3" id="KW-1185">Reference proteome</keyword>
<organism evidence="2 3">
    <name type="scientific">Cryomyces antarcticus</name>
    <dbReference type="NCBI Taxonomy" id="329879"/>
    <lineage>
        <taxon>Eukaryota</taxon>
        <taxon>Fungi</taxon>
        <taxon>Dikarya</taxon>
        <taxon>Ascomycota</taxon>
        <taxon>Pezizomycotina</taxon>
        <taxon>Dothideomycetes</taxon>
        <taxon>Dothideomycetes incertae sedis</taxon>
        <taxon>Cryomyces</taxon>
    </lineage>
</organism>
<feature type="non-terminal residue" evidence="2">
    <location>
        <position position="258"/>
    </location>
</feature>